<evidence type="ECO:0000313" key="2">
    <source>
        <dbReference type="EMBL" id="GLI56315.1"/>
    </source>
</evidence>
<name>A0A9W6LNU9_9FUSO</name>
<dbReference type="SUPFAM" id="SSF109604">
    <property type="entry name" value="HD-domain/PDEase-like"/>
    <property type="match status" value="1"/>
</dbReference>
<sequence length="462" mass="53337">MYSFKGFFKYLEKQGRELEKNLMEVGISRDPEVVHRCRVAIRRLRATLGLFQCDPTLLDEIKDVAQTLGPLRDIEVQLEFLRKAELPLREKKSILQEKLLKLEIERLRISGLNLTLSSAEFLNRVSQGVGRRKISPYKIYKNLVKRSRRVVENLSQEPFENYHRVRIDLKKIRYLLEAVEVVEGSFKDPIDHLKKFQDSLGEIHDMVVWLQEISGREDLPALRKTLQEKRNLSMKEFNEVRGNLYNLLENILNTSAALVTGKKPHSQELLSLVSSPKEKEEAAEALALHLSPDPSHIQRVANKCRTLYSVLKERVKLTEEDLHHLYCAALLHDIGHYLGGEEHHRDSYTLIVNSSCLPLNISEREAVAILARNHRKKPDFTTNLLNKREVERLKPLSGILRCADGMEMESYEYVGNFTLTSSEGTLTFRGGQISPLLQDRFRRKSSYLAEVLGLKIKYIEVE</sequence>
<dbReference type="Gene3D" id="1.10.3210.10">
    <property type="entry name" value="Hypothetical protein af1432"/>
    <property type="match status" value="1"/>
</dbReference>
<dbReference type="Proteomes" id="UP001144471">
    <property type="component" value="Unassembled WGS sequence"/>
</dbReference>
<reference evidence="2" key="1">
    <citation type="submission" date="2022-12" db="EMBL/GenBank/DDBJ databases">
        <title>Reference genome sequencing for broad-spectrum identification of bacterial and archaeal isolates by mass spectrometry.</title>
        <authorList>
            <person name="Sekiguchi Y."/>
            <person name="Tourlousse D.M."/>
        </authorList>
    </citation>
    <scope>NUCLEOTIDE SEQUENCE</scope>
    <source>
        <strain evidence="2">10succ1</strain>
    </source>
</reference>
<dbReference type="Pfam" id="PF21447">
    <property type="entry name" value="Ppx-GppA_III"/>
    <property type="match status" value="1"/>
</dbReference>
<dbReference type="SMART" id="SM00880">
    <property type="entry name" value="CHAD"/>
    <property type="match status" value="1"/>
</dbReference>
<dbReference type="PANTHER" id="PTHR39339:SF1">
    <property type="entry name" value="CHAD DOMAIN-CONTAINING PROTEIN"/>
    <property type="match status" value="1"/>
</dbReference>
<dbReference type="InterPro" id="IPR038186">
    <property type="entry name" value="CHAD_dom_sf"/>
</dbReference>
<keyword evidence="3" id="KW-1185">Reference proteome</keyword>
<evidence type="ECO:0000259" key="1">
    <source>
        <dbReference type="PROSITE" id="PS51708"/>
    </source>
</evidence>
<dbReference type="InterPro" id="IPR048950">
    <property type="entry name" value="Ppx_GppA_C"/>
</dbReference>
<dbReference type="CDD" id="cd00077">
    <property type="entry name" value="HDc"/>
    <property type="match status" value="1"/>
</dbReference>
<dbReference type="RefSeq" id="WP_281835387.1">
    <property type="nucleotide sequence ID" value="NZ_BSDY01000007.1"/>
</dbReference>
<organism evidence="2 3">
    <name type="scientific">Propionigenium maris DSM 9537</name>
    <dbReference type="NCBI Taxonomy" id="1123000"/>
    <lineage>
        <taxon>Bacteria</taxon>
        <taxon>Fusobacteriati</taxon>
        <taxon>Fusobacteriota</taxon>
        <taxon>Fusobacteriia</taxon>
        <taxon>Fusobacteriales</taxon>
        <taxon>Fusobacteriaceae</taxon>
        <taxon>Propionigenium</taxon>
    </lineage>
</organism>
<dbReference type="EMBL" id="BSDY01000007">
    <property type="protein sequence ID" value="GLI56315.1"/>
    <property type="molecule type" value="Genomic_DNA"/>
</dbReference>
<dbReference type="Gene3D" id="1.40.20.10">
    <property type="entry name" value="CHAD domain"/>
    <property type="match status" value="1"/>
</dbReference>
<comment type="caution">
    <text evidence="2">The sequence shown here is derived from an EMBL/GenBank/DDBJ whole genome shotgun (WGS) entry which is preliminary data.</text>
</comment>
<dbReference type="PROSITE" id="PS51708">
    <property type="entry name" value="CHAD"/>
    <property type="match status" value="1"/>
</dbReference>
<feature type="domain" description="CHAD" evidence="1">
    <location>
        <begin position="1"/>
        <end position="253"/>
    </location>
</feature>
<gene>
    <name evidence="2" type="ORF">PM10SUCC1_18290</name>
</gene>
<dbReference type="InterPro" id="IPR003607">
    <property type="entry name" value="HD/PDEase_dom"/>
</dbReference>
<dbReference type="Pfam" id="PF05235">
    <property type="entry name" value="CHAD"/>
    <property type="match status" value="1"/>
</dbReference>
<evidence type="ECO:0000313" key="3">
    <source>
        <dbReference type="Proteomes" id="UP001144471"/>
    </source>
</evidence>
<dbReference type="AlphaFoldDB" id="A0A9W6LNU9"/>
<protein>
    <recommendedName>
        <fullName evidence="1">CHAD domain-containing protein</fullName>
    </recommendedName>
</protein>
<dbReference type="PANTHER" id="PTHR39339">
    <property type="entry name" value="SLR1444 PROTEIN"/>
    <property type="match status" value="1"/>
</dbReference>
<accession>A0A9W6LNU9</accession>
<dbReference type="InterPro" id="IPR007899">
    <property type="entry name" value="CHAD_dom"/>
</dbReference>
<proteinExistence type="predicted"/>